<dbReference type="Pfam" id="PF13426">
    <property type="entry name" value="PAS_9"/>
    <property type="match status" value="1"/>
</dbReference>
<dbReference type="InterPro" id="IPR035965">
    <property type="entry name" value="PAS-like_dom_sf"/>
</dbReference>
<proteinExistence type="predicted"/>
<accession>A0A1J5TFY7</accession>
<name>A0A1J5TFY7_9ZZZZ</name>
<dbReference type="EC" id="3.1.4.52" evidence="5"/>
<dbReference type="InterPro" id="IPR000160">
    <property type="entry name" value="GGDEF_dom"/>
</dbReference>
<reference evidence="5" key="1">
    <citation type="submission" date="2016-10" db="EMBL/GenBank/DDBJ databases">
        <title>Sequence of Gallionella enrichment culture.</title>
        <authorList>
            <person name="Poehlein A."/>
            <person name="Muehling M."/>
            <person name="Daniel R."/>
        </authorList>
    </citation>
    <scope>NUCLEOTIDE SEQUENCE</scope>
</reference>
<dbReference type="SUPFAM" id="SSF55781">
    <property type="entry name" value="GAF domain-like"/>
    <property type="match status" value="1"/>
</dbReference>
<dbReference type="InterPro" id="IPR029787">
    <property type="entry name" value="Nucleotide_cyclase"/>
</dbReference>
<evidence type="ECO:0000259" key="3">
    <source>
        <dbReference type="PROSITE" id="PS50883"/>
    </source>
</evidence>
<dbReference type="InterPro" id="IPR035919">
    <property type="entry name" value="EAL_sf"/>
</dbReference>
<dbReference type="Pfam" id="PF00563">
    <property type="entry name" value="EAL"/>
    <property type="match status" value="1"/>
</dbReference>
<dbReference type="InterPro" id="IPR000700">
    <property type="entry name" value="PAS-assoc_C"/>
</dbReference>
<dbReference type="Pfam" id="PF13185">
    <property type="entry name" value="GAF_2"/>
    <property type="match status" value="1"/>
</dbReference>
<dbReference type="InterPro" id="IPR012226">
    <property type="entry name" value="Diguanyl_cyclase/Pdiesterase"/>
</dbReference>
<dbReference type="Pfam" id="PF00990">
    <property type="entry name" value="GGDEF"/>
    <property type="match status" value="1"/>
</dbReference>
<dbReference type="CDD" id="cd00130">
    <property type="entry name" value="PAS"/>
    <property type="match status" value="1"/>
</dbReference>
<dbReference type="SMART" id="SM00091">
    <property type="entry name" value="PAS"/>
    <property type="match status" value="1"/>
</dbReference>
<feature type="domain" description="EAL" evidence="3">
    <location>
        <begin position="504"/>
        <end position="758"/>
    </location>
</feature>
<dbReference type="SUPFAM" id="SSF55073">
    <property type="entry name" value="Nucleotide cyclase"/>
    <property type="match status" value="1"/>
</dbReference>
<dbReference type="SUPFAM" id="SSF141868">
    <property type="entry name" value="EAL domain-like"/>
    <property type="match status" value="1"/>
</dbReference>
<dbReference type="InterPro" id="IPR052155">
    <property type="entry name" value="Biofilm_reg_signaling"/>
</dbReference>
<dbReference type="NCBIfam" id="TIGR00229">
    <property type="entry name" value="sensory_box"/>
    <property type="match status" value="1"/>
</dbReference>
<dbReference type="InterPro" id="IPR001610">
    <property type="entry name" value="PAC"/>
</dbReference>
<dbReference type="FunFam" id="3.30.70.270:FF:000001">
    <property type="entry name" value="Diguanylate cyclase domain protein"/>
    <property type="match status" value="1"/>
</dbReference>
<dbReference type="PROSITE" id="PS50887">
    <property type="entry name" value="GGDEF"/>
    <property type="match status" value="1"/>
</dbReference>
<dbReference type="Gene3D" id="3.30.70.270">
    <property type="match status" value="1"/>
</dbReference>
<dbReference type="InterPro" id="IPR003018">
    <property type="entry name" value="GAF"/>
</dbReference>
<dbReference type="InterPro" id="IPR029016">
    <property type="entry name" value="GAF-like_dom_sf"/>
</dbReference>
<comment type="caution">
    <text evidence="5">The sequence shown here is derived from an EMBL/GenBank/DDBJ whole genome shotgun (WGS) entry which is preliminary data.</text>
</comment>
<keyword evidence="5" id="KW-0378">Hydrolase</keyword>
<dbReference type="PANTHER" id="PTHR44757:SF2">
    <property type="entry name" value="BIOFILM ARCHITECTURE MAINTENANCE PROTEIN MBAA"/>
    <property type="match status" value="1"/>
</dbReference>
<dbReference type="InterPro" id="IPR001633">
    <property type="entry name" value="EAL_dom"/>
</dbReference>
<dbReference type="PROSITE" id="PS50883">
    <property type="entry name" value="EAL"/>
    <property type="match status" value="1"/>
</dbReference>
<feature type="domain" description="PAC" evidence="2">
    <location>
        <begin position="278"/>
        <end position="330"/>
    </location>
</feature>
<dbReference type="SMART" id="SM00267">
    <property type="entry name" value="GGDEF"/>
    <property type="match status" value="1"/>
</dbReference>
<dbReference type="SUPFAM" id="SSF55785">
    <property type="entry name" value="PYP-like sensor domain (PAS domain)"/>
    <property type="match status" value="1"/>
</dbReference>
<dbReference type="SMART" id="SM00086">
    <property type="entry name" value="PAC"/>
    <property type="match status" value="1"/>
</dbReference>
<dbReference type="PROSITE" id="PS50112">
    <property type="entry name" value="PAS"/>
    <property type="match status" value="1"/>
</dbReference>
<dbReference type="CDD" id="cd01949">
    <property type="entry name" value="GGDEF"/>
    <property type="match status" value="1"/>
</dbReference>
<dbReference type="Gene3D" id="3.30.450.40">
    <property type="match status" value="1"/>
</dbReference>
<dbReference type="EMBL" id="MLJW01000001">
    <property type="protein sequence ID" value="OIR19889.1"/>
    <property type="molecule type" value="Genomic_DNA"/>
</dbReference>
<organism evidence="5">
    <name type="scientific">mine drainage metagenome</name>
    <dbReference type="NCBI Taxonomy" id="410659"/>
    <lineage>
        <taxon>unclassified sequences</taxon>
        <taxon>metagenomes</taxon>
        <taxon>ecological metagenomes</taxon>
    </lineage>
</organism>
<dbReference type="AlphaFoldDB" id="A0A1J5TFY7"/>
<dbReference type="FunFam" id="3.20.20.450:FF:000001">
    <property type="entry name" value="Cyclic di-GMP phosphodiesterase yahA"/>
    <property type="match status" value="1"/>
</dbReference>
<dbReference type="SMART" id="SM00052">
    <property type="entry name" value="EAL"/>
    <property type="match status" value="1"/>
</dbReference>
<feature type="domain" description="PAS" evidence="1">
    <location>
        <begin position="205"/>
        <end position="249"/>
    </location>
</feature>
<dbReference type="Gene3D" id="3.30.450.20">
    <property type="entry name" value="PAS domain"/>
    <property type="match status" value="1"/>
</dbReference>
<evidence type="ECO:0000259" key="2">
    <source>
        <dbReference type="PROSITE" id="PS50113"/>
    </source>
</evidence>
<dbReference type="InterPro" id="IPR000014">
    <property type="entry name" value="PAS"/>
</dbReference>
<dbReference type="SMART" id="SM00065">
    <property type="entry name" value="GAF"/>
    <property type="match status" value="1"/>
</dbReference>
<protein>
    <submittedName>
        <fullName evidence="5">Cyclic di-GMP phosphodiesterase Gmr</fullName>
        <ecNumber evidence="5">3.1.4.52</ecNumber>
    </submittedName>
</protein>
<dbReference type="GO" id="GO:0071111">
    <property type="term" value="F:cyclic-guanylate-specific phosphodiesterase activity"/>
    <property type="evidence" value="ECO:0007669"/>
    <property type="project" value="UniProtKB-EC"/>
</dbReference>
<feature type="domain" description="GGDEF" evidence="4">
    <location>
        <begin position="362"/>
        <end position="495"/>
    </location>
</feature>
<dbReference type="InterPro" id="IPR043128">
    <property type="entry name" value="Rev_trsase/Diguanyl_cyclase"/>
</dbReference>
<evidence type="ECO:0000259" key="1">
    <source>
        <dbReference type="PROSITE" id="PS50112"/>
    </source>
</evidence>
<dbReference type="PIRSF" id="PIRSF005925">
    <property type="entry name" value="Dos"/>
    <property type="match status" value="1"/>
</dbReference>
<gene>
    <name evidence="5" type="primary">gmr_9</name>
    <name evidence="5" type="ORF">GALL_07740</name>
</gene>
<dbReference type="CDD" id="cd01948">
    <property type="entry name" value="EAL"/>
    <property type="match status" value="1"/>
</dbReference>
<dbReference type="Gene3D" id="3.20.20.450">
    <property type="entry name" value="EAL domain"/>
    <property type="match status" value="1"/>
</dbReference>
<evidence type="ECO:0000259" key="4">
    <source>
        <dbReference type="PROSITE" id="PS50887"/>
    </source>
</evidence>
<dbReference type="PROSITE" id="PS50113">
    <property type="entry name" value="PAC"/>
    <property type="match status" value="1"/>
</dbReference>
<dbReference type="NCBIfam" id="TIGR00254">
    <property type="entry name" value="GGDEF"/>
    <property type="match status" value="1"/>
</dbReference>
<evidence type="ECO:0000313" key="5">
    <source>
        <dbReference type="EMBL" id="OIR19889.1"/>
    </source>
</evidence>
<sequence>MKESPTVMNGSTEIPSPTCATGVTAVEYSTLSATEQEKILHLQQAILESVARGGETTALIDQLCRLVEQLLPNSVGSVMLLNESRELLNVYAAPSVPPEGISQLNGLRPGPGGGSCGNAVFRKEPQFVENTYTDPRWQNLRQLAYDFNLCACWSMPIFSAQGEVIGSFALSSFEHRLPSDFHRKLLEIGASIVGIALERSKTQESLRLFEKVYEGSEEGFMITDLNQRILSVNRAFCKVFGYDPEEVIGATPRKLASGHHDKSFYTAMWESIEVFGHWRGEIWNRRKNGEVFPEWLSVSSVKDATGKTTHYVAIFSDISERKNAEAQIQYLSSHDPLTDLPNRILFKDRLENALAHAERTQSRVALLTVDLDNFKLFNDSLGHAVGDTLLRNVAARLKACVRTTDTVSRQGGDEFLIALADLPDSDTVGTIAQHILDQVAKPLDMEGSPLSLSCSIGIAVYPDDGENYDILLKKASLALYSAKAAGRNACHFFTERMNSDSLEHLRIAHNLRHAVQHDEFVLHYQPQIDLDSGRLIGAEALIRWNHPTEGLIPPGRFISVAEQTGLIVPMGEWALNEACKQAVGWQRSGRPPLMVAVNVSAVQFRRGNMEQSIRKAIAASGLDPTLLEIELTESVLLHDMEYMLGLIKRLKEIGITLAIDDFGTGYSSLAYLKKFKADRLKIDQSFVRDMADDPDDAAIVHAIIQMGRTLNLRTIAEGVETEKQADLLRSLACNEVQGYHFARPMPADAFSRFLDTYRPVARK</sequence>
<dbReference type="PANTHER" id="PTHR44757">
    <property type="entry name" value="DIGUANYLATE CYCLASE DGCP"/>
    <property type="match status" value="1"/>
</dbReference>